<proteinExistence type="predicted"/>
<feature type="domain" description="Bacterial shufflon protein N-terminal" evidence="1">
    <location>
        <begin position="334"/>
        <end position="403"/>
    </location>
</feature>
<dbReference type="EMBL" id="AAMFRJ010000149">
    <property type="protein sequence ID" value="EDG8935516.1"/>
    <property type="molecule type" value="Genomic_DNA"/>
</dbReference>
<dbReference type="AlphaFoldDB" id="A0A632JL02"/>
<sequence>MAMKMKKQNKKGFSLLELILVLGVGSMMAFMRFQDMKTEQENVMAKAVGQQMKQIGEAVNGYINIRYDKLSTLTSSSSQSSDPGPRTCNGSGCEITYQTLINEGLLPTAYTGINVKKSPYKILLKRDGTAPNYVINGLITTSTAWIEGGKTRYDLLGNAMQTAGIDSGMTKTTSIASGYSGQWTETSANFNNITSTGQLAFRVGFNSALYSVYLRRDGTLPMTGDLNLDGHNINNVAALNATGNITTTGDVQARNIKATGKIDADGNISAGNWMWAKNGYGDAIGFGGDGYSGGLGRDYEIKMLSNHPLTIHSPTSSRGNDVILDIDGNMRVQTDISSLRNITASGNIESSQNVKGATLESTGRATVGEFVQLNGQAEVGKECQSNGLQGRTAEGKILSCVNGVWETIDANLKISTYSLKPPKHQLNMGVHSVCSLSNVKFYKGNNTPYISCEIIKNGNNWLFQTVYSTQCEAVCIN</sequence>
<evidence type="ECO:0000259" key="1">
    <source>
        <dbReference type="Pfam" id="PF04917"/>
    </source>
</evidence>
<comment type="caution">
    <text evidence="2">The sequence shown here is derived from an EMBL/GenBank/DDBJ whole genome shotgun (WGS) entry which is preliminary data.</text>
</comment>
<gene>
    <name evidence="2" type="primary">pilV</name>
    <name evidence="2" type="ORF">CAL67_23425</name>
</gene>
<protein>
    <submittedName>
        <fullName evidence="2">Shufflon system plasmid conjugative transfer pilus tip adhesin PilV</fullName>
    </submittedName>
</protein>
<evidence type="ECO:0000313" key="2">
    <source>
        <dbReference type="EMBL" id="EDG8935516.1"/>
    </source>
</evidence>
<dbReference type="InterPro" id="IPR007001">
    <property type="entry name" value="Shufflon_N"/>
</dbReference>
<accession>A0A632JL02</accession>
<reference evidence="2" key="1">
    <citation type="submission" date="2018-07" db="EMBL/GenBank/DDBJ databases">
        <authorList>
            <person name="Ashton P.M."/>
            <person name="Dallman T."/>
            <person name="Nair S."/>
            <person name="De Pinna E."/>
            <person name="Peters T."/>
            <person name="Grant K."/>
        </authorList>
    </citation>
    <scope>NUCLEOTIDE SEQUENCE</scope>
    <source>
        <strain evidence="2">116585</strain>
    </source>
</reference>
<dbReference type="Pfam" id="PF04917">
    <property type="entry name" value="Shufflon_N"/>
    <property type="match status" value="1"/>
</dbReference>
<organism evidence="2">
    <name type="scientific">Salmonella typhi</name>
    <dbReference type="NCBI Taxonomy" id="90370"/>
    <lineage>
        <taxon>Bacteria</taxon>
        <taxon>Pseudomonadati</taxon>
        <taxon>Pseudomonadota</taxon>
        <taxon>Gammaproteobacteria</taxon>
        <taxon>Enterobacterales</taxon>
        <taxon>Enterobacteriaceae</taxon>
        <taxon>Salmonella</taxon>
    </lineage>
</organism>
<name>A0A632JL02_SALTI</name>